<proteinExistence type="predicted"/>
<dbReference type="Proteomes" id="UP000742024">
    <property type="component" value="Unassembled WGS sequence"/>
</dbReference>
<gene>
    <name evidence="1" type="ORF">E4U57_005014</name>
</gene>
<organism evidence="1 2">
    <name type="scientific">Claviceps arundinis</name>
    <dbReference type="NCBI Taxonomy" id="1623583"/>
    <lineage>
        <taxon>Eukaryota</taxon>
        <taxon>Fungi</taxon>
        <taxon>Dikarya</taxon>
        <taxon>Ascomycota</taxon>
        <taxon>Pezizomycotina</taxon>
        <taxon>Sordariomycetes</taxon>
        <taxon>Hypocreomycetidae</taxon>
        <taxon>Hypocreales</taxon>
        <taxon>Clavicipitaceae</taxon>
        <taxon>Claviceps</taxon>
    </lineage>
</organism>
<evidence type="ECO:0000313" key="1">
    <source>
        <dbReference type="EMBL" id="KAG5953886.1"/>
    </source>
</evidence>
<name>A0ABQ7P3X8_9HYPO</name>
<keyword evidence="2" id="KW-1185">Reference proteome</keyword>
<dbReference type="EMBL" id="SRPR01000388">
    <property type="protein sequence ID" value="KAG5953886.1"/>
    <property type="molecule type" value="Genomic_DNA"/>
</dbReference>
<accession>A0ABQ7P3X8</accession>
<protein>
    <submittedName>
        <fullName evidence="1">Uncharacterized protein</fullName>
    </submittedName>
</protein>
<sequence>MADRRGRTQNRPVRLIREDAIVVESGDLAIWEKMTERVAPVGDTASEMHHNLGAATSADTAKGTDYYSLDDIQMQALQKNNTSPRTGPCVNDAEANMPNGRFESRIDSNGDVVEAPSLAATVTDEDLGSRKVSDSLKMSAT</sequence>
<evidence type="ECO:0000313" key="2">
    <source>
        <dbReference type="Proteomes" id="UP000742024"/>
    </source>
</evidence>
<reference evidence="1 2" key="1">
    <citation type="journal article" date="2020" name="bioRxiv">
        <title>Whole genome comparisons of ergot fungi reveals the divergence and evolution of species within the genus Claviceps are the result of varying mechanisms driving genome evolution and host range expansion.</title>
        <authorList>
            <person name="Wyka S.A."/>
            <person name="Mondo S.J."/>
            <person name="Liu M."/>
            <person name="Dettman J."/>
            <person name="Nalam V."/>
            <person name="Broders K.D."/>
        </authorList>
    </citation>
    <scope>NUCLEOTIDE SEQUENCE [LARGE SCALE GENOMIC DNA]</scope>
    <source>
        <strain evidence="1 2">LM583</strain>
    </source>
</reference>
<comment type="caution">
    <text evidence="1">The sequence shown here is derived from an EMBL/GenBank/DDBJ whole genome shotgun (WGS) entry which is preliminary data.</text>
</comment>